<dbReference type="Proteomes" id="UP001500282">
    <property type="component" value="Unassembled WGS sequence"/>
</dbReference>
<evidence type="ECO:0000313" key="2">
    <source>
        <dbReference type="EMBL" id="GAA1250999.1"/>
    </source>
</evidence>
<evidence type="ECO:0000256" key="1">
    <source>
        <dbReference type="SAM" id="MobiDB-lite"/>
    </source>
</evidence>
<organism evidence="2 3">
    <name type="scientific">Streptomyces javensis</name>
    <dbReference type="NCBI Taxonomy" id="114698"/>
    <lineage>
        <taxon>Bacteria</taxon>
        <taxon>Bacillati</taxon>
        <taxon>Actinomycetota</taxon>
        <taxon>Actinomycetes</taxon>
        <taxon>Kitasatosporales</taxon>
        <taxon>Streptomycetaceae</taxon>
        <taxon>Streptomyces</taxon>
        <taxon>Streptomyces violaceusniger group</taxon>
    </lineage>
</organism>
<keyword evidence="3" id="KW-1185">Reference proteome</keyword>
<feature type="region of interest" description="Disordered" evidence="1">
    <location>
        <begin position="1"/>
        <end position="27"/>
    </location>
</feature>
<evidence type="ECO:0000313" key="3">
    <source>
        <dbReference type="Proteomes" id="UP001500282"/>
    </source>
</evidence>
<proteinExistence type="predicted"/>
<protein>
    <submittedName>
        <fullName evidence="2">Uncharacterized protein</fullName>
    </submittedName>
</protein>
<dbReference type="EMBL" id="BAAAIH010000002">
    <property type="protein sequence ID" value="GAA1250999.1"/>
    <property type="molecule type" value="Genomic_DNA"/>
</dbReference>
<accession>A0ABN1WIF2</accession>
<reference evidence="2 3" key="1">
    <citation type="journal article" date="2019" name="Int. J. Syst. Evol. Microbiol.">
        <title>The Global Catalogue of Microorganisms (GCM) 10K type strain sequencing project: providing services to taxonomists for standard genome sequencing and annotation.</title>
        <authorList>
            <consortium name="The Broad Institute Genomics Platform"/>
            <consortium name="The Broad Institute Genome Sequencing Center for Infectious Disease"/>
            <person name="Wu L."/>
            <person name="Ma J."/>
        </authorList>
    </citation>
    <scope>NUCLEOTIDE SEQUENCE [LARGE SCALE GENOMIC DNA]</scope>
    <source>
        <strain evidence="2 3">JCM 11448</strain>
    </source>
</reference>
<comment type="caution">
    <text evidence="2">The sequence shown here is derived from an EMBL/GenBank/DDBJ whole genome shotgun (WGS) entry which is preliminary data.</text>
</comment>
<sequence>MTGNVDDVFPGRNATSGGVSETEVNDATVMPTGLPCASRDVMAVMPLGKWPRTVRKRAVSSGPGCCELADVSMLIK</sequence>
<name>A0ABN1WIF2_9ACTN</name>
<gene>
    <name evidence="2" type="ORF">GCM10009579_05940</name>
</gene>